<dbReference type="InterPro" id="IPR017853">
    <property type="entry name" value="GH"/>
</dbReference>
<accession>A0A2A9PI12</accession>
<evidence type="ECO:0000256" key="8">
    <source>
        <dbReference type="ARBA" id="ARBA00022801"/>
    </source>
</evidence>
<sequence>MLVRSVLNAETIAGFQEAGIITSLKHFIANEQETFRRPYGGVEAVSSNLDQRTLHEYYLWPFVDGVRAGAGSVMCAYNRLNGSYACDDAELLNGILKTELAFSGFVLLDWNAQHEIGSANAGLDMVMPLAGAWGDNLTRAVEQGIVSEARLDDMATRIISAWYLVGQDASDFPPPGIGMKKLTEPHRPIDAREPGSRPVLLQGAEAGHVLVKNSAGALPLRPRPAMLSVFGYDAAAPRTKNVDVVFQLGYTSSPEMAQAVLGSEQHFDQSARGGTIIVGGRAGANAPPYISDPLSAIQQRAAEDGTWINWDIDSTEPDVNGASEACLVFINAMATEGWDRQGLRDEASDSLVHHVASRCANTIVIIHAVGPRLVDSWIEEANVTAVIMAHLPGQDSGRALVRLLYGDVNFSGRLPYTLARDEADYPVYEPCADNSTTSPQCDFSEGVYLDYRAFDARGLTPRFEFGFGLSYTSFSYSNLVLTPLRLEPWSDKEGKGLWEEAAVVSARVANVGPVAGAEVAQLYVAIPGRPPRQLRGFEKLSLEVGEEATVRFALSRRDLSGWDVVRSRWALREGVYSIHLGASSRDIRLRGTLVVEGKRESL</sequence>
<evidence type="ECO:0000313" key="15">
    <source>
        <dbReference type="EMBL" id="PFH60523.1"/>
    </source>
</evidence>
<evidence type="ECO:0000256" key="13">
    <source>
        <dbReference type="ARBA" id="ARBA00023326"/>
    </source>
</evidence>
<organism evidence="15 16">
    <name type="scientific">Ophiocordyceps unilateralis</name>
    <name type="common">Zombie-ant fungus</name>
    <name type="synonym">Torrubia unilateralis</name>
    <dbReference type="NCBI Taxonomy" id="268505"/>
    <lineage>
        <taxon>Eukaryota</taxon>
        <taxon>Fungi</taxon>
        <taxon>Dikarya</taxon>
        <taxon>Ascomycota</taxon>
        <taxon>Pezizomycotina</taxon>
        <taxon>Sordariomycetes</taxon>
        <taxon>Hypocreomycetidae</taxon>
        <taxon>Hypocreales</taxon>
        <taxon>Ophiocordycipitaceae</taxon>
        <taxon>Ophiocordyceps</taxon>
    </lineage>
</organism>
<keyword evidence="16" id="KW-1185">Reference proteome</keyword>
<comment type="catalytic activity">
    <reaction evidence="1">
        <text>Hydrolysis of terminal, non-reducing beta-D-glucosyl residues with release of beta-D-glucose.</text>
        <dbReference type="EC" id="3.2.1.21"/>
    </reaction>
</comment>
<dbReference type="Gene3D" id="2.60.40.10">
    <property type="entry name" value="Immunoglobulins"/>
    <property type="match status" value="1"/>
</dbReference>
<keyword evidence="12" id="KW-0326">Glycosidase</keyword>
<dbReference type="GO" id="GO:0005576">
    <property type="term" value="C:extracellular region"/>
    <property type="evidence" value="ECO:0007669"/>
    <property type="project" value="UniProtKB-SubCell"/>
</dbReference>
<name>A0A2A9PI12_OPHUN</name>
<comment type="caution">
    <text evidence="15">The sequence shown here is derived from an EMBL/GenBank/DDBJ whole genome shotgun (WGS) entry which is preliminary data.</text>
</comment>
<evidence type="ECO:0000256" key="10">
    <source>
        <dbReference type="ARBA" id="ARBA00023180"/>
    </source>
</evidence>
<evidence type="ECO:0000256" key="7">
    <source>
        <dbReference type="ARBA" id="ARBA00022729"/>
    </source>
</evidence>
<dbReference type="InterPro" id="IPR050288">
    <property type="entry name" value="Cellulose_deg_GH3"/>
</dbReference>
<keyword evidence="8" id="KW-0378">Hydrolase</keyword>
<dbReference type="GO" id="GO:0030245">
    <property type="term" value="P:cellulose catabolic process"/>
    <property type="evidence" value="ECO:0007669"/>
    <property type="project" value="UniProtKB-KW"/>
</dbReference>
<dbReference type="AlphaFoldDB" id="A0A2A9PI12"/>
<evidence type="ECO:0000256" key="4">
    <source>
        <dbReference type="ARBA" id="ARBA00005336"/>
    </source>
</evidence>
<keyword evidence="10" id="KW-0325">Glycoprotein</keyword>
<evidence type="ECO:0000256" key="2">
    <source>
        <dbReference type="ARBA" id="ARBA00004613"/>
    </source>
</evidence>
<keyword evidence="13" id="KW-0624">Polysaccharide degradation</keyword>
<dbReference type="OrthoDB" id="416222at2759"/>
<keyword evidence="6" id="KW-0964">Secreted</keyword>
<reference evidence="15 16" key="1">
    <citation type="journal article" date="2015" name="BMC Genomics">
        <title>Gene expression during zombie ant biting behavior reflects the complexity underlying fungal parasitic behavioral manipulation.</title>
        <authorList>
            <person name="de Bekker C."/>
            <person name="Ohm R.A."/>
            <person name="Loreto R.G."/>
            <person name="Sebastian A."/>
            <person name="Albert I."/>
            <person name="Merrow M."/>
            <person name="Brachmann A."/>
            <person name="Hughes D.P."/>
        </authorList>
    </citation>
    <scope>NUCLEOTIDE SEQUENCE [LARGE SCALE GENOMIC DNA]</scope>
    <source>
        <strain evidence="15 16">SC16a</strain>
    </source>
</reference>
<keyword evidence="9" id="KW-0136">Cellulose degradation</keyword>
<evidence type="ECO:0000256" key="12">
    <source>
        <dbReference type="ARBA" id="ARBA00023295"/>
    </source>
</evidence>
<evidence type="ECO:0000256" key="5">
    <source>
        <dbReference type="ARBA" id="ARBA00012744"/>
    </source>
</evidence>
<dbReference type="SUPFAM" id="SSF51445">
    <property type="entry name" value="(Trans)glycosidases"/>
    <property type="match status" value="1"/>
</dbReference>
<comment type="pathway">
    <text evidence="3">Glycan metabolism; cellulose degradation.</text>
</comment>
<evidence type="ECO:0000313" key="16">
    <source>
        <dbReference type="Proteomes" id="UP000037136"/>
    </source>
</evidence>
<dbReference type="InterPro" id="IPR001764">
    <property type="entry name" value="Glyco_hydro_3_N"/>
</dbReference>
<evidence type="ECO:0000256" key="9">
    <source>
        <dbReference type="ARBA" id="ARBA00023001"/>
    </source>
</evidence>
<dbReference type="GO" id="GO:0008422">
    <property type="term" value="F:beta-glucosidase activity"/>
    <property type="evidence" value="ECO:0007669"/>
    <property type="project" value="UniProtKB-EC"/>
</dbReference>
<dbReference type="EC" id="3.2.1.21" evidence="5"/>
<dbReference type="PRINTS" id="PR00133">
    <property type="entry name" value="GLHYDRLASE3"/>
</dbReference>
<dbReference type="Gene3D" id="3.40.50.1700">
    <property type="entry name" value="Glycoside hydrolase family 3 C-terminal domain"/>
    <property type="match status" value="1"/>
</dbReference>
<dbReference type="PANTHER" id="PTHR42715">
    <property type="entry name" value="BETA-GLUCOSIDASE"/>
    <property type="match status" value="1"/>
</dbReference>
<keyword evidence="11" id="KW-0119">Carbohydrate metabolism</keyword>
<proteinExistence type="inferred from homology"/>
<dbReference type="InterPro" id="IPR036962">
    <property type="entry name" value="Glyco_hydro_3_N_sf"/>
</dbReference>
<evidence type="ECO:0000256" key="6">
    <source>
        <dbReference type="ARBA" id="ARBA00022525"/>
    </source>
</evidence>
<dbReference type="Proteomes" id="UP000037136">
    <property type="component" value="Unassembled WGS sequence"/>
</dbReference>
<dbReference type="EMBL" id="LAZP02000124">
    <property type="protein sequence ID" value="PFH60523.1"/>
    <property type="molecule type" value="Genomic_DNA"/>
</dbReference>
<comment type="similarity">
    <text evidence="4">Belongs to the glycosyl hydrolase 3 family.</text>
</comment>
<comment type="subcellular location">
    <subcellularLocation>
        <location evidence="2">Secreted</location>
    </subcellularLocation>
</comment>
<dbReference type="InterPro" id="IPR026891">
    <property type="entry name" value="Fn3-like"/>
</dbReference>
<evidence type="ECO:0000256" key="1">
    <source>
        <dbReference type="ARBA" id="ARBA00000448"/>
    </source>
</evidence>
<dbReference type="InterPro" id="IPR036881">
    <property type="entry name" value="Glyco_hydro_3_C_sf"/>
</dbReference>
<keyword evidence="7" id="KW-0732">Signal</keyword>
<dbReference type="InterPro" id="IPR013783">
    <property type="entry name" value="Ig-like_fold"/>
</dbReference>
<reference evidence="15 16" key="2">
    <citation type="journal article" date="2017" name="Sci. Rep.">
        <title>Ant-infecting Ophiocordyceps genomes reveal a high diversity of potential behavioral manipulation genes and a possible major role for enterotoxins.</title>
        <authorList>
            <person name="de Bekker C."/>
            <person name="Ohm R.A."/>
            <person name="Evans H.C."/>
            <person name="Brachmann A."/>
            <person name="Hughes D.P."/>
        </authorList>
    </citation>
    <scope>NUCLEOTIDE SEQUENCE [LARGE SCALE GENOMIC DNA]</scope>
    <source>
        <strain evidence="15 16">SC16a</strain>
    </source>
</reference>
<dbReference type="SMART" id="SM01217">
    <property type="entry name" value="Fn3_like"/>
    <property type="match status" value="1"/>
</dbReference>
<dbReference type="Pfam" id="PF14310">
    <property type="entry name" value="Fn3-like"/>
    <property type="match status" value="1"/>
</dbReference>
<protein>
    <recommendedName>
        <fullName evidence="5">beta-glucosidase</fullName>
        <ecNumber evidence="5">3.2.1.21</ecNumber>
    </recommendedName>
</protein>
<dbReference type="InterPro" id="IPR002772">
    <property type="entry name" value="Glyco_hydro_3_C"/>
</dbReference>
<evidence type="ECO:0000256" key="11">
    <source>
        <dbReference type="ARBA" id="ARBA00023277"/>
    </source>
</evidence>
<evidence type="ECO:0000256" key="3">
    <source>
        <dbReference type="ARBA" id="ARBA00004987"/>
    </source>
</evidence>
<dbReference type="PANTHER" id="PTHR42715:SF5">
    <property type="entry name" value="BETA-GLUCOSIDASE M-RELATED"/>
    <property type="match status" value="1"/>
</dbReference>
<dbReference type="Pfam" id="PF01915">
    <property type="entry name" value="Glyco_hydro_3_C"/>
    <property type="match status" value="1"/>
</dbReference>
<dbReference type="Pfam" id="PF00933">
    <property type="entry name" value="Glyco_hydro_3"/>
    <property type="match status" value="1"/>
</dbReference>
<dbReference type="STRING" id="268505.A0A2A9PI12"/>
<gene>
    <name evidence="15" type="ORF">XA68_10837</name>
</gene>
<evidence type="ECO:0000259" key="14">
    <source>
        <dbReference type="SMART" id="SM01217"/>
    </source>
</evidence>
<feature type="domain" description="Fibronectin type III-like" evidence="14">
    <location>
        <begin position="518"/>
        <end position="584"/>
    </location>
</feature>
<dbReference type="Gene3D" id="3.20.20.300">
    <property type="entry name" value="Glycoside hydrolase, family 3, N-terminal domain"/>
    <property type="match status" value="1"/>
</dbReference>
<dbReference type="SUPFAM" id="SSF52279">
    <property type="entry name" value="Beta-D-glucan exohydrolase, C-terminal domain"/>
    <property type="match status" value="1"/>
</dbReference>